<dbReference type="SUPFAM" id="SSF58100">
    <property type="entry name" value="Bacterial hemolysins"/>
    <property type="match status" value="1"/>
</dbReference>
<dbReference type="AlphaFoldDB" id="A0A5E6Q9B6"/>
<dbReference type="EMBL" id="CABVHK010000002">
    <property type="protein sequence ID" value="VVM51788.1"/>
    <property type="molecule type" value="Genomic_DNA"/>
</dbReference>
<proteinExistence type="predicted"/>
<dbReference type="RefSeq" id="WP_150709789.1">
    <property type="nucleotide sequence ID" value="NZ_CABVHK010000002.1"/>
</dbReference>
<reference evidence="1 2" key="1">
    <citation type="submission" date="2019-09" db="EMBL/GenBank/DDBJ databases">
        <authorList>
            <person name="Chandra G."/>
            <person name="Truman W A."/>
        </authorList>
    </citation>
    <scope>NUCLEOTIDE SEQUENCE [LARGE SCALE GENOMIC DNA]</scope>
    <source>
        <strain evidence="1">PS662</strain>
    </source>
</reference>
<dbReference type="CDD" id="cd22657">
    <property type="entry name" value="ClyA_XaxA-like"/>
    <property type="match status" value="1"/>
</dbReference>
<dbReference type="Gene3D" id="1.20.1170.10">
    <property type="match status" value="1"/>
</dbReference>
<organism evidence="1 2">
    <name type="scientific">Pseudomonas fluorescens</name>
    <dbReference type="NCBI Taxonomy" id="294"/>
    <lineage>
        <taxon>Bacteria</taxon>
        <taxon>Pseudomonadati</taxon>
        <taxon>Pseudomonadota</taxon>
        <taxon>Gammaproteobacteria</taxon>
        <taxon>Pseudomonadales</taxon>
        <taxon>Pseudomonadaceae</taxon>
        <taxon>Pseudomonas</taxon>
    </lineage>
</organism>
<sequence>MEMYRELDLDPDFKDIALRAVKTLEGIDTVGEAAKYVPVQYFGVMAGEDAPDYQDGTFIVKKSNIVAIKRYVNSSLRLPVNLSDVERFLGYKTAHVPGLEPADIQKLHQNIHAHALSWTTLEKDTKTLGSQLDNFSDRFLETGTDLVGHLKNTEGYKTLIGTVNTLTEEEMARFAEIPLNRSDTMKIRNLSLYFEVMKNDIENFYEKIRRVKDLAIEFSRKITQELLPAVHSKLDYVERSGGELDARNQEITAQLQVLDEHIAQKQDEYNRLVGYAFSGLVFGPLGVVVTGGIFGSKAEEVRAEKNILLDRRRGLLADMHNANLTKLLNDLGGRLINLQTLMVDAERGAKNLEDVWAIIWVNIGESADRASEIDNVLDLNRLVLDLQAVIGPWKVIRGHASALTKVFNDVAT</sequence>
<dbReference type="NCBIfam" id="NF033928">
    <property type="entry name" value="alph_xenorhab_A"/>
    <property type="match status" value="1"/>
</dbReference>
<dbReference type="Proteomes" id="UP000326953">
    <property type="component" value="Unassembled WGS sequence"/>
</dbReference>
<name>A0A5E6Q9B6_PSEFL</name>
<protein>
    <recommendedName>
        <fullName evidence="3">Alpha-xenorhabdolysin family binary toxin subunit A</fullName>
    </recommendedName>
</protein>
<dbReference type="OrthoDB" id="6844944at2"/>
<evidence type="ECO:0000313" key="1">
    <source>
        <dbReference type="EMBL" id="VVM51788.1"/>
    </source>
</evidence>
<gene>
    <name evidence="1" type="ORF">PS662_00846</name>
</gene>
<accession>A0A5E6Q9B6</accession>
<evidence type="ECO:0008006" key="3">
    <source>
        <dbReference type="Google" id="ProtNLM"/>
    </source>
</evidence>
<evidence type="ECO:0000313" key="2">
    <source>
        <dbReference type="Proteomes" id="UP000326953"/>
    </source>
</evidence>